<feature type="region of interest" description="Disordered" evidence="1">
    <location>
        <begin position="213"/>
        <end position="237"/>
    </location>
</feature>
<evidence type="ECO:0000313" key="2">
    <source>
        <dbReference type="EMBL" id="CAJ1965960.1"/>
    </source>
</evidence>
<feature type="compositionally biased region" description="Basic and acidic residues" evidence="1">
    <location>
        <begin position="418"/>
        <end position="433"/>
    </location>
</feature>
<comment type="caution">
    <text evidence="2">The sequence shown here is derived from an EMBL/GenBank/DDBJ whole genome shotgun (WGS) entry which is preliminary data.</text>
</comment>
<feature type="region of interest" description="Disordered" evidence="1">
    <location>
        <begin position="411"/>
        <end position="499"/>
    </location>
</feature>
<gene>
    <name evidence="2" type="ORF">CYCCA115_LOCUS21546</name>
</gene>
<reference evidence="2" key="1">
    <citation type="submission" date="2023-08" db="EMBL/GenBank/DDBJ databases">
        <authorList>
            <person name="Audoor S."/>
            <person name="Bilcke G."/>
        </authorList>
    </citation>
    <scope>NUCLEOTIDE SEQUENCE</scope>
</reference>
<name>A0AAD2G8Q4_9STRA</name>
<feature type="compositionally biased region" description="Acidic residues" evidence="1">
    <location>
        <begin position="434"/>
        <end position="486"/>
    </location>
</feature>
<dbReference type="EMBL" id="CAKOGP040002240">
    <property type="protein sequence ID" value="CAJ1965960.1"/>
    <property type="molecule type" value="Genomic_DNA"/>
</dbReference>
<feature type="compositionally biased region" description="Polar residues" evidence="1">
    <location>
        <begin position="348"/>
        <end position="362"/>
    </location>
</feature>
<accession>A0AAD2G8Q4</accession>
<feature type="region of interest" description="Disordered" evidence="1">
    <location>
        <begin position="348"/>
        <end position="367"/>
    </location>
</feature>
<organism evidence="2 3">
    <name type="scientific">Cylindrotheca closterium</name>
    <dbReference type="NCBI Taxonomy" id="2856"/>
    <lineage>
        <taxon>Eukaryota</taxon>
        <taxon>Sar</taxon>
        <taxon>Stramenopiles</taxon>
        <taxon>Ochrophyta</taxon>
        <taxon>Bacillariophyta</taxon>
        <taxon>Bacillariophyceae</taxon>
        <taxon>Bacillariophycidae</taxon>
        <taxon>Bacillariales</taxon>
        <taxon>Bacillariaceae</taxon>
        <taxon>Cylindrotheca</taxon>
    </lineage>
</organism>
<dbReference type="AlphaFoldDB" id="A0AAD2G8Q4"/>
<keyword evidence="3" id="KW-1185">Reference proteome</keyword>
<feature type="compositionally biased region" description="Acidic residues" evidence="1">
    <location>
        <begin position="59"/>
        <end position="91"/>
    </location>
</feature>
<dbReference type="Proteomes" id="UP001295423">
    <property type="component" value="Unassembled WGS sequence"/>
</dbReference>
<protein>
    <submittedName>
        <fullName evidence="2">Uncharacterized protein</fullName>
    </submittedName>
</protein>
<feature type="compositionally biased region" description="Basic and acidic residues" evidence="1">
    <location>
        <begin position="213"/>
        <end position="222"/>
    </location>
</feature>
<proteinExistence type="predicted"/>
<feature type="non-terminal residue" evidence="2">
    <location>
        <position position="1"/>
    </location>
</feature>
<sequence length="499" mass="56060">EAYTFSCQQWKCCTIIENDKASQEYMISHAMVLESKDDKGVEGSKAPEEDKENKASSTPEEEDSTDDDSNDDDDDDEDSDEGDDDDDDDDEVKAKGKHSSNKSLSKEDEDDELNEEEGSCPLTKVTTVVSKTVDQYKEEWTDKTMILYALFQNVLKKNKKTYQQDCRYTLNALRKTSAFKGARIKFPVSYFPNPKASANSILFLNRSYLIKSEGEPSDKSGEETDDGDSSSSLDSSTSQAFTFSGVEKYRKDTMEKVEITWLSFQIIKYVFSPTAGPLGAVNEQSFVVYSQNMMAGRCKTKSDIITLLRGIGVVFHCPERIQKFKIELDKFGKIHMIHLLQPPLQNKLESGHSKLNPQNGLKKNQKRPRGLWKSLVLARIFFLYVNSDPREMKRKGKTILKKTMTSLMFGTMGQQKQARADCDAAGGDKKEDDATNEDGDVEDGEDDDNDDDVDDDDVDNNKDDNEDDSDGDDEDANKDDDEDDDNNTAAGDLHDSTGR</sequence>
<feature type="compositionally biased region" description="Acidic residues" evidence="1">
    <location>
        <begin position="107"/>
        <end position="118"/>
    </location>
</feature>
<evidence type="ECO:0000256" key="1">
    <source>
        <dbReference type="SAM" id="MobiDB-lite"/>
    </source>
</evidence>
<feature type="region of interest" description="Disordered" evidence="1">
    <location>
        <begin position="33"/>
        <end position="119"/>
    </location>
</feature>
<feature type="compositionally biased region" description="Basic and acidic residues" evidence="1">
    <location>
        <begin position="34"/>
        <end position="54"/>
    </location>
</feature>
<evidence type="ECO:0000313" key="3">
    <source>
        <dbReference type="Proteomes" id="UP001295423"/>
    </source>
</evidence>